<keyword evidence="4" id="KW-1185">Reference proteome</keyword>
<dbReference type="AlphaFoldDB" id="A0A9D4VA35"/>
<dbReference type="PANTHER" id="PTHR47926:SF382">
    <property type="entry name" value="PENTACOTRIPEPTIDE-REPEAT REGION OF PRORP DOMAIN-CONTAINING PROTEIN"/>
    <property type="match status" value="1"/>
</dbReference>
<evidence type="ECO:0000313" key="4">
    <source>
        <dbReference type="Proteomes" id="UP000886520"/>
    </source>
</evidence>
<dbReference type="InterPro" id="IPR002885">
    <property type="entry name" value="PPR_rpt"/>
</dbReference>
<dbReference type="GO" id="GO:0009451">
    <property type="term" value="P:RNA modification"/>
    <property type="evidence" value="ECO:0007669"/>
    <property type="project" value="InterPro"/>
</dbReference>
<dbReference type="GO" id="GO:0048731">
    <property type="term" value="P:system development"/>
    <property type="evidence" value="ECO:0007669"/>
    <property type="project" value="UniProtKB-ARBA"/>
</dbReference>
<evidence type="ECO:0008006" key="5">
    <source>
        <dbReference type="Google" id="ProtNLM"/>
    </source>
</evidence>
<dbReference type="FunFam" id="1.25.40.10:FF:000031">
    <property type="entry name" value="Pentatricopeptide repeat-containing protein mitochondrial"/>
    <property type="match status" value="1"/>
</dbReference>
<organism evidence="3 4">
    <name type="scientific">Adiantum capillus-veneris</name>
    <name type="common">Maidenhair fern</name>
    <dbReference type="NCBI Taxonomy" id="13818"/>
    <lineage>
        <taxon>Eukaryota</taxon>
        <taxon>Viridiplantae</taxon>
        <taxon>Streptophyta</taxon>
        <taxon>Embryophyta</taxon>
        <taxon>Tracheophyta</taxon>
        <taxon>Polypodiopsida</taxon>
        <taxon>Polypodiidae</taxon>
        <taxon>Polypodiales</taxon>
        <taxon>Pteridineae</taxon>
        <taxon>Pteridaceae</taxon>
        <taxon>Vittarioideae</taxon>
        <taxon>Adiantum</taxon>
    </lineage>
</organism>
<feature type="repeat" description="PPR" evidence="2">
    <location>
        <begin position="124"/>
        <end position="158"/>
    </location>
</feature>
<dbReference type="NCBIfam" id="TIGR00756">
    <property type="entry name" value="PPR"/>
    <property type="match status" value="3"/>
</dbReference>
<gene>
    <name evidence="3" type="ORF">GOP47_0002166</name>
</gene>
<accession>A0A9D4VA35</accession>
<protein>
    <recommendedName>
        <fullName evidence="5">Pentatricopeptide repeat-containing protein</fullName>
    </recommendedName>
</protein>
<comment type="caution">
    <text evidence="3">The sequence shown here is derived from an EMBL/GenBank/DDBJ whole genome shotgun (WGS) entry which is preliminary data.</text>
</comment>
<dbReference type="EMBL" id="JABFUD020000003">
    <property type="protein sequence ID" value="KAI5082423.1"/>
    <property type="molecule type" value="Genomic_DNA"/>
</dbReference>
<dbReference type="InterPro" id="IPR046960">
    <property type="entry name" value="PPR_At4g14850-like_plant"/>
</dbReference>
<feature type="repeat" description="PPR" evidence="2">
    <location>
        <begin position="226"/>
        <end position="260"/>
    </location>
</feature>
<dbReference type="Gene3D" id="1.25.40.10">
    <property type="entry name" value="Tetratricopeptide repeat domain"/>
    <property type="match status" value="3"/>
</dbReference>
<sequence length="379" mass="42006">MYAKFGLFSQAWSVLYNSLLRDVVSWTALIAGYVYHQSSQEALICFELMQLERVPSNPVTLICVLKACGNVGALEKVVKIHAQMLKHGMMESESAVGNVLVDMYCKCGFLKKARELFDHLVTRDVVSWNALMFGYADHNYASEVLSFFEQMQLVGVSPDAVSFVCILKACGTLGAIQKGTEIHNEISRRGLLERDCIIGNALVDMYAKCGLLARAREVFGRLLVHDPVTWSSLITAYCQLGLNNSVFATFNSMEREGVKPDLVTFISVLKTCSQTCLVDKGQVFFDAISKDFGLVPTLEHHTCMVDLFGQAGHLDKAVALVKRMPFDLDVGVWHTLLDICLNWGHVELGLKAFSNAVQLDDKDGVAYVRMSSIYADACL</sequence>
<dbReference type="Pfam" id="PF13041">
    <property type="entry name" value="PPR_2"/>
    <property type="match status" value="2"/>
</dbReference>
<evidence type="ECO:0000313" key="3">
    <source>
        <dbReference type="EMBL" id="KAI5082423.1"/>
    </source>
</evidence>
<dbReference type="InterPro" id="IPR011990">
    <property type="entry name" value="TPR-like_helical_dom_sf"/>
</dbReference>
<evidence type="ECO:0000256" key="1">
    <source>
        <dbReference type="ARBA" id="ARBA00022737"/>
    </source>
</evidence>
<keyword evidence="1" id="KW-0677">Repeat</keyword>
<evidence type="ECO:0000256" key="2">
    <source>
        <dbReference type="PROSITE-ProRule" id="PRU00708"/>
    </source>
</evidence>
<name>A0A9D4VA35_ADICA</name>
<dbReference type="PANTHER" id="PTHR47926">
    <property type="entry name" value="PENTATRICOPEPTIDE REPEAT-CONTAINING PROTEIN"/>
    <property type="match status" value="1"/>
</dbReference>
<dbReference type="FunFam" id="1.25.40.10:FF:000158">
    <property type="entry name" value="pentatricopeptide repeat-containing protein At2g33680"/>
    <property type="match status" value="1"/>
</dbReference>
<dbReference type="PROSITE" id="PS51375">
    <property type="entry name" value="PPR"/>
    <property type="match status" value="2"/>
</dbReference>
<reference evidence="3" key="1">
    <citation type="submission" date="2021-01" db="EMBL/GenBank/DDBJ databases">
        <title>Adiantum capillus-veneris genome.</title>
        <authorList>
            <person name="Fang Y."/>
            <person name="Liao Q."/>
        </authorList>
    </citation>
    <scope>NUCLEOTIDE SEQUENCE</scope>
    <source>
        <strain evidence="3">H3</strain>
        <tissue evidence="3">Leaf</tissue>
    </source>
</reference>
<dbReference type="Proteomes" id="UP000886520">
    <property type="component" value="Chromosome 2"/>
</dbReference>
<dbReference type="OrthoDB" id="1908712at2759"/>
<dbReference type="Pfam" id="PF01535">
    <property type="entry name" value="PPR"/>
    <property type="match status" value="4"/>
</dbReference>
<proteinExistence type="predicted"/>
<dbReference type="GO" id="GO:0003723">
    <property type="term" value="F:RNA binding"/>
    <property type="evidence" value="ECO:0007669"/>
    <property type="project" value="InterPro"/>
</dbReference>